<keyword evidence="2" id="KW-0614">Plasmid</keyword>
<feature type="region of interest" description="Disordered" evidence="1">
    <location>
        <begin position="13"/>
        <end position="33"/>
    </location>
</feature>
<organism evidence="2 3">
    <name type="scientific">Haloarcula marismortui (strain ATCC 43049 / DSM 3752 / JCM 8966 / VKM B-1809)</name>
    <name type="common">Halobacterium marismortui</name>
    <dbReference type="NCBI Taxonomy" id="272569"/>
    <lineage>
        <taxon>Archaea</taxon>
        <taxon>Methanobacteriati</taxon>
        <taxon>Methanobacteriota</taxon>
        <taxon>Stenosarchaea group</taxon>
        <taxon>Halobacteria</taxon>
        <taxon>Halobacteriales</taxon>
        <taxon>Haloarculaceae</taxon>
        <taxon>Haloarcula</taxon>
    </lineage>
</organism>
<geneLocation type="plasmid" evidence="2 3">
    <name>pNG700</name>
</geneLocation>
<evidence type="ECO:0000313" key="2">
    <source>
        <dbReference type="EMBL" id="AAV45053.1"/>
    </source>
</evidence>
<evidence type="ECO:0000313" key="3">
    <source>
        <dbReference type="Proteomes" id="UP000001169"/>
    </source>
</evidence>
<proteinExistence type="predicted"/>
<name>Q5V5Z9_HALMA</name>
<reference evidence="2 3" key="1">
    <citation type="journal article" date="2004" name="Genome Res.">
        <title>Genome sequence of Haloarcula marismortui: a halophilic archaeon from the Dead Sea.</title>
        <authorList>
            <person name="Baliga N.S."/>
            <person name="Bonneau R."/>
            <person name="Facciotti M.T."/>
            <person name="Pan M."/>
            <person name="Glusman G."/>
            <person name="Deutsch E.W."/>
            <person name="Shannon P."/>
            <person name="Chiu Y."/>
            <person name="Weng R.S."/>
            <person name="Gan R.R."/>
            <person name="Hung P."/>
            <person name="Date S.V."/>
            <person name="Marcotte E."/>
            <person name="Hood L."/>
            <person name="Ng W.V."/>
        </authorList>
    </citation>
    <scope>NUCLEOTIDE SEQUENCE [LARGE SCALE GENOMIC DNA]</scope>
    <source>
        <strain evidence="3">ATCC 43049 / DSM 3752 / JCM 8966 / VKM B-1809</strain>
        <plasmid evidence="3">Plasmid pNG700</plasmid>
    </source>
</reference>
<dbReference type="HOGENOM" id="CLU_3379878_0_0_2"/>
<keyword evidence="3" id="KW-1185">Reference proteome</keyword>
<evidence type="ECO:0000256" key="1">
    <source>
        <dbReference type="SAM" id="MobiDB-lite"/>
    </source>
</evidence>
<accession>Q5V5Z9</accession>
<dbReference type="EMBL" id="AY596296">
    <property type="protein sequence ID" value="AAV45053.1"/>
    <property type="molecule type" value="Genomic_DNA"/>
</dbReference>
<dbReference type="KEGG" id="hma:pNG7360"/>
<feature type="compositionally biased region" description="Polar residues" evidence="1">
    <location>
        <begin position="17"/>
        <end position="33"/>
    </location>
</feature>
<sequence>MNILPGAWLYYSGDTDGCSSPNRPTQNTTEQPL</sequence>
<dbReference type="Proteomes" id="UP000001169">
    <property type="component" value="Plasmid pNG700"/>
</dbReference>
<protein>
    <submittedName>
        <fullName evidence="2">Uncharacterized protein</fullName>
    </submittedName>
</protein>
<dbReference type="AlphaFoldDB" id="Q5V5Z9"/>
<gene>
    <name evidence="2" type="ordered locus">pNG7360</name>
</gene>
<dbReference type="EnsemblBacteria" id="AAV45053">
    <property type="protein sequence ID" value="AAV45053"/>
    <property type="gene ID" value="pNG7360"/>
</dbReference>